<protein>
    <submittedName>
        <fullName evidence="2">Uncharacterized protein</fullName>
    </submittedName>
</protein>
<dbReference type="EMBL" id="NUFN01000037">
    <property type="protein sequence ID" value="PGH79639.1"/>
    <property type="molecule type" value="Genomic_DNA"/>
</dbReference>
<reference evidence="2 3" key="1">
    <citation type="submission" date="2017-09" db="EMBL/GenBank/DDBJ databases">
        <title>Large-scale bioinformatics analysis of Bacillus genomes uncovers conserved roles of natural products in bacterial physiology.</title>
        <authorList>
            <consortium name="Agbiome Team Llc"/>
            <person name="Bleich R.M."/>
            <person name="Grubbs K.J."/>
            <person name="Santa Maria K.C."/>
            <person name="Allen S.E."/>
            <person name="Farag S."/>
            <person name="Shank E.A."/>
            <person name="Bowers A."/>
        </authorList>
    </citation>
    <scope>NUCLEOTIDE SEQUENCE [LARGE SCALE GENOMIC DNA]</scope>
    <source>
        <strain evidence="2 3">AFS058004</strain>
    </source>
</reference>
<dbReference type="Proteomes" id="UP000222944">
    <property type="component" value="Unassembled WGS sequence"/>
</dbReference>
<feature type="region of interest" description="Disordered" evidence="1">
    <location>
        <begin position="19"/>
        <end position="41"/>
    </location>
</feature>
<sequence>MVPVENKSNSFVVTLTPITESSDSTIQSDHTDMEKEKQDRTFPEEGKLFEKPKRKLTTKELPKSFRVSLETHTAISTLATIEDMKIYEVINMLIEEKVSALPAPKQNLVRNAVKQVLEVKKSRE</sequence>
<dbReference type="AlphaFoldDB" id="A0A9X7BVZ1"/>
<organism evidence="2 3">
    <name type="scientific">Bacillus thuringiensis</name>
    <dbReference type="NCBI Taxonomy" id="1428"/>
    <lineage>
        <taxon>Bacteria</taxon>
        <taxon>Bacillati</taxon>
        <taxon>Bacillota</taxon>
        <taxon>Bacilli</taxon>
        <taxon>Bacillales</taxon>
        <taxon>Bacillaceae</taxon>
        <taxon>Bacillus</taxon>
        <taxon>Bacillus cereus group</taxon>
    </lineage>
</organism>
<evidence type="ECO:0000256" key="1">
    <source>
        <dbReference type="SAM" id="MobiDB-lite"/>
    </source>
</evidence>
<comment type="caution">
    <text evidence="2">The sequence shown here is derived from an EMBL/GenBank/DDBJ whole genome shotgun (WGS) entry which is preliminary data.</text>
</comment>
<name>A0A9X7BVZ1_BACTU</name>
<evidence type="ECO:0000313" key="3">
    <source>
        <dbReference type="Proteomes" id="UP000222944"/>
    </source>
</evidence>
<feature type="compositionally biased region" description="Polar residues" evidence="1">
    <location>
        <begin position="19"/>
        <end position="28"/>
    </location>
</feature>
<evidence type="ECO:0000313" key="2">
    <source>
        <dbReference type="EMBL" id="PGH79639.1"/>
    </source>
</evidence>
<gene>
    <name evidence="2" type="ORF">CN899_25455</name>
</gene>
<proteinExistence type="predicted"/>
<feature type="compositionally biased region" description="Basic and acidic residues" evidence="1">
    <location>
        <begin position="29"/>
        <end position="41"/>
    </location>
</feature>
<accession>A0A9X7BVZ1</accession>